<organism evidence="2 3">
    <name type="scientific">Nitrosomonas ureae</name>
    <dbReference type="NCBI Taxonomy" id="44577"/>
    <lineage>
        <taxon>Bacteria</taxon>
        <taxon>Pseudomonadati</taxon>
        <taxon>Pseudomonadota</taxon>
        <taxon>Betaproteobacteria</taxon>
        <taxon>Nitrosomonadales</taxon>
        <taxon>Nitrosomonadaceae</taxon>
        <taxon>Nitrosomonas</taxon>
    </lineage>
</organism>
<keyword evidence="1" id="KW-1133">Transmembrane helix</keyword>
<dbReference type="KEGG" id="nur:ATY38_06340"/>
<feature type="transmembrane region" description="Helical" evidence="1">
    <location>
        <begin position="58"/>
        <end position="80"/>
    </location>
</feature>
<sequence length="331" mass="37606">MKSNGTRTKKVLVDGSFEALKLVGLHRTDTAVVVLSWMILCIILSILLSELWKSNPQLILLILLICLLFVAAPIAIYHAFRHTSQMASHDSIDFTSELKLRRLYRLKPVTSQLDLDEAHKITGKIFESRHPDYERVNKCYEGFSAIYTILLLKKADKPSKFTYMGCETIGFASVWPLTDEAGNAMRSGQLDEEEIEISHFTSSEAVSRFIYMPAIATLEAKNTEVVSSLLTRSAFSSTILRIGLLDLLIDRYFVDDKPRKLIIDFWTEKGKNEAMQLLKYLSNKTVEVAQNIRHPEEEIVTLTVCAADLVRARYFLIRRFAGLRSTLGCFD</sequence>
<dbReference type="AlphaFoldDB" id="A0A1H2EX01"/>
<accession>A0A1H2EX01</accession>
<evidence type="ECO:0000313" key="3">
    <source>
        <dbReference type="Proteomes" id="UP000182882"/>
    </source>
</evidence>
<evidence type="ECO:0000256" key="1">
    <source>
        <dbReference type="SAM" id="Phobius"/>
    </source>
</evidence>
<reference evidence="3" key="1">
    <citation type="submission" date="2016-10" db="EMBL/GenBank/DDBJ databases">
        <authorList>
            <person name="Varghese N."/>
            <person name="Submissions S."/>
        </authorList>
    </citation>
    <scope>NUCLEOTIDE SEQUENCE [LARGE SCALE GENOMIC DNA]</scope>
    <source>
        <strain evidence="3">Nm10</strain>
    </source>
</reference>
<keyword evidence="3" id="KW-1185">Reference proteome</keyword>
<name>A0A1H2EX01_9PROT</name>
<proteinExistence type="predicted"/>
<keyword evidence="1" id="KW-0472">Membrane</keyword>
<dbReference type="RefSeq" id="WP_062558570.1">
    <property type="nucleotide sequence ID" value="NZ_CP013341.1"/>
</dbReference>
<feature type="transmembrane region" description="Helical" evidence="1">
    <location>
        <begin position="31"/>
        <end position="52"/>
    </location>
</feature>
<gene>
    <name evidence="2" type="ORF">SAMN05216406_1166</name>
</gene>
<dbReference type="EMBL" id="FNLN01000016">
    <property type="protein sequence ID" value="SDT99670.1"/>
    <property type="molecule type" value="Genomic_DNA"/>
</dbReference>
<keyword evidence="1" id="KW-0812">Transmembrane</keyword>
<dbReference type="Proteomes" id="UP000182882">
    <property type="component" value="Unassembled WGS sequence"/>
</dbReference>
<evidence type="ECO:0000313" key="2">
    <source>
        <dbReference type="EMBL" id="SDT99670.1"/>
    </source>
</evidence>
<protein>
    <submittedName>
        <fullName evidence="2">Uncharacterized protein</fullName>
    </submittedName>
</protein>